<evidence type="ECO:0000313" key="1">
    <source>
        <dbReference type="EMBL" id="KIL63146.1"/>
    </source>
</evidence>
<reference evidence="1 2" key="1">
    <citation type="submission" date="2014-04" db="EMBL/GenBank/DDBJ databases">
        <title>Evolutionary Origins and Diversification of the Mycorrhizal Mutualists.</title>
        <authorList>
            <consortium name="DOE Joint Genome Institute"/>
            <consortium name="Mycorrhizal Genomics Consortium"/>
            <person name="Kohler A."/>
            <person name="Kuo A."/>
            <person name="Nagy L.G."/>
            <person name="Floudas D."/>
            <person name="Copeland A."/>
            <person name="Barry K.W."/>
            <person name="Cichocki N."/>
            <person name="Veneault-Fourrey C."/>
            <person name="LaButti K."/>
            <person name="Lindquist E.A."/>
            <person name="Lipzen A."/>
            <person name="Lundell T."/>
            <person name="Morin E."/>
            <person name="Murat C."/>
            <person name="Riley R."/>
            <person name="Ohm R."/>
            <person name="Sun H."/>
            <person name="Tunlid A."/>
            <person name="Henrissat B."/>
            <person name="Grigoriev I.V."/>
            <person name="Hibbett D.S."/>
            <person name="Martin F."/>
        </authorList>
    </citation>
    <scope>NUCLEOTIDE SEQUENCE [LARGE SCALE GENOMIC DNA]</scope>
    <source>
        <strain evidence="1 2">Koide BX008</strain>
    </source>
</reference>
<sequence length="63" mass="7407">MDDKYSKLITLTMSRHKRVAHIEIYLHRHQLLFHYCSASAVVEKPSTSQMGSWRGTKKECHPH</sequence>
<dbReference type="EMBL" id="KN818262">
    <property type="protein sequence ID" value="KIL63146.1"/>
    <property type="molecule type" value="Genomic_DNA"/>
</dbReference>
<gene>
    <name evidence="1" type="ORF">M378DRAFT_729213</name>
</gene>
<dbReference type="HOGENOM" id="CLU_2885313_0_0_1"/>
<dbReference type="InParanoid" id="A0A0C2X1X1"/>
<protein>
    <submittedName>
        <fullName evidence="1">Uncharacterized protein</fullName>
    </submittedName>
</protein>
<keyword evidence="2" id="KW-1185">Reference proteome</keyword>
<evidence type="ECO:0000313" key="2">
    <source>
        <dbReference type="Proteomes" id="UP000054549"/>
    </source>
</evidence>
<proteinExistence type="predicted"/>
<dbReference type="Proteomes" id="UP000054549">
    <property type="component" value="Unassembled WGS sequence"/>
</dbReference>
<organism evidence="1 2">
    <name type="scientific">Amanita muscaria (strain Koide BX008)</name>
    <dbReference type="NCBI Taxonomy" id="946122"/>
    <lineage>
        <taxon>Eukaryota</taxon>
        <taxon>Fungi</taxon>
        <taxon>Dikarya</taxon>
        <taxon>Basidiomycota</taxon>
        <taxon>Agaricomycotina</taxon>
        <taxon>Agaricomycetes</taxon>
        <taxon>Agaricomycetidae</taxon>
        <taxon>Agaricales</taxon>
        <taxon>Pluteineae</taxon>
        <taxon>Amanitaceae</taxon>
        <taxon>Amanita</taxon>
    </lineage>
</organism>
<name>A0A0C2X1X1_AMAMK</name>
<accession>A0A0C2X1X1</accession>
<dbReference type="AlphaFoldDB" id="A0A0C2X1X1"/>